<feature type="transmembrane region" description="Helical" evidence="6">
    <location>
        <begin position="198"/>
        <end position="218"/>
    </location>
</feature>
<dbReference type="OrthoDB" id="5086884at2759"/>
<keyword evidence="3 6" id="KW-0812">Transmembrane</keyword>
<keyword evidence="2" id="KW-0813">Transport</keyword>
<evidence type="ECO:0000256" key="2">
    <source>
        <dbReference type="ARBA" id="ARBA00022448"/>
    </source>
</evidence>
<protein>
    <recommendedName>
        <fullName evidence="9">Major facilitator superfamily (MFS) profile domain-containing protein</fullName>
    </recommendedName>
</protein>
<feature type="transmembrane region" description="Helical" evidence="6">
    <location>
        <begin position="48"/>
        <end position="66"/>
    </location>
</feature>
<dbReference type="GO" id="GO:0022857">
    <property type="term" value="F:transmembrane transporter activity"/>
    <property type="evidence" value="ECO:0007669"/>
    <property type="project" value="InterPro"/>
</dbReference>
<comment type="subcellular location">
    <subcellularLocation>
        <location evidence="1">Membrane</location>
        <topology evidence="1">Multi-pass membrane protein</topology>
    </subcellularLocation>
</comment>
<dbReference type="Proteomes" id="UP000226431">
    <property type="component" value="Unassembled WGS sequence"/>
</dbReference>
<dbReference type="SUPFAM" id="SSF103473">
    <property type="entry name" value="MFS general substrate transporter"/>
    <property type="match status" value="1"/>
</dbReference>
<dbReference type="InterPro" id="IPR050930">
    <property type="entry name" value="MFS_Vesicular_Transporter"/>
</dbReference>
<dbReference type="GO" id="GO:0016020">
    <property type="term" value="C:membrane"/>
    <property type="evidence" value="ECO:0007669"/>
    <property type="project" value="UniProtKB-SubCell"/>
</dbReference>
<reference evidence="7 8" key="1">
    <citation type="submission" date="2017-06" db="EMBL/GenBank/DDBJ databases">
        <title>Ant-infecting Ophiocordyceps genomes reveal a high diversity of potential behavioral manipulation genes and a possible major role for enterotoxins.</title>
        <authorList>
            <person name="De Bekker C."/>
            <person name="Evans H.C."/>
            <person name="Brachmann A."/>
            <person name="Hughes D.P."/>
        </authorList>
    </citation>
    <scope>NUCLEOTIDE SEQUENCE [LARGE SCALE GENOMIC DNA]</scope>
    <source>
        <strain evidence="7 8">Map16</strain>
    </source>
</reference>
<evidence type="ECO:0000256" key="5">
    <source>
        <dbReference type="ARBA" id="ARBA00023136"/>
    </source>
</evidence>
<comment type="caution">
    <text evidence="7">The sequence shown here is derived from an EMBL/GenBank/DDBJ whole genome shotgun (WGS) entry which is preliminary data.</text>
</comment>
<organism evidence="7 8">
    <name type="scientific">Ophiocordyceps camponoti-rufipedis</name>
    <dbReference type="NCBI Taxonomy" id="2004952"/>
    <lineage>
        <taxon>Eukaryota</taxon>
        <taxon>Fungi</taxon>
        <taxon>Dikarya</taxon>
        <taxon>Ascomycota</taxon>
        <taxon>Pezizomycotina</taxon>
        <taxon>Sordariomycetes</taxon>
        <taxon>Hypocreomycetidae</taxon>
        <taxon>Hypocreales</taxon>
        <taxon>Ophiocordycipitaceae</taxon>
        <taxon>Ophiocordyceps</taxon>
    </lineage>
</organism>
<feature type="transmembrane region" description="Helical" evidence="6">
    <location>
        <begin position="250"/>
        <end position="276"/>
    </location>
</feature>
<evidence type="ECO:0000256" key="4">
    <source>
        <dbReference type="ARBA" id="ARBA00022989"/>
    </source>
</evidence>
<dbReference type="InterPro" id="IPR011701">
    <property type="entry name" value="MFS"/>
</dbReference>
<dbReference type="Pfam" id="PF07690">
    <property type="entry name" value="MFS_1"/>
    <property type="match status" value="1"/>
</dbReference>
<evidence type="ECO:0008006" key="9">
    <source>
        <dbReference type="Google" id="ProtNLM"/>
    </source>
</evidence>
<dbReference type="EMBL" id="NJES01001414">
    <property type="protein sequence ID" value="PHH64576.1"/>
    <property type="molecule type" value="Genomic_DNA"/>
</dbReference>
<feature type="transmembrane region" description="Helical" evidence="6">
    <location>
        <begin position="225"/>
        <end position="244"/>
    </location>
</feature>
<feature type="transmembrane region" description="Helical" evidence="6">
    <location>
        <begin position="107"/>
        <end position="127"/>
    </location>
</feature>
<feature type="transmembrane region" description="Helical" evidence="6">
    <location>
        <begin position="78"/>
        <end position="101"/>
    </location>
</feature>
<evidence type="ECO:0000256" key="3">
    <source>
        <dbReference type="ARBA" id="ARBA00022692"/>
    </source>
</evidence>
<evidence type="ECO:0000313" key="8">
    <source>
        <dbReference type="Proteomes" id="UP000226431"/>
    </source>
</evidence>
<gene>
    <name evidence="7" type="ORF">CDD80_1112</name>
</gene>
<dbReference type="InterPro" id="IPR036259">
    <property type="entry name" value="MFS_trans_sf"/>
</dbReference>
<proteinExistence type="predicted"/>
<accession>A0A2C5YA37</accession>
<sequence>MKDRLAGYLTDAILSKSRPFILCLTTLHASTLLFFLGSRPSHVLTARALQGASQAFVWVSGMALLASRVDEADRLGLFVGYLFMAGTIGELVGPVIGGPLYEGFGHWAVFVFVEVLLGVDVGLRVAVGDKSDRGVVKTASVQENCQTETDALLHQQNPEVIITNNLHWNCLASITAETIATIPLVVLSRFAWSPSASGAVLFALILPSVLGPVIGRFAARHGPRWWNVAALAACGSCTAGLALVSGEAPFVLLVAGIGFCVTAIINANTASVLAVARSLDRQPAVRRPLGVTTGSLLGGLNTAWSLGLEEPVFVLERYLRCHKW</sequence>
<keyword evidence="8" id="KW-1185">Reference proteome</keyword>
<dbReference type="Gene3D" id="1.20.1250.20">
    <property type="entry name" value="MFS general substrate transporter like domains"/>
    <property type="match status" value="2"/>
</dbReference>
<feature type="transmembrane region" description="Helical" evidence="6">
    <location>
        <begin position="170"/>
        <end position="192"/>
    </location>
</feature>
<name>A0A2C5YA37_9HYPO</name>
<feature type="transmembrane region" description="Helical" evidence="6">
    <location>
        <begin position="20"/>
        <end position="36"/>
    </location>
</feature>
<keyword evidence="5 6" id="KW-0472">Membrane</keyword>
<evidence type="ECO:0000256" key="6">
    <source>
        <dbReference type="SAM" id="Phobius"/>
    </source>
</evidence>
<evidence type="ECO:0000256" key="1">
    <source>
        <dbReference type="ARBA" id="ARBA00004141"/>
    </source>
</evidence>
<dbReference type="PANTHER" id="PTHR23506:SF23">
    <property type="entry name" value="GH10249P"/>
    <property type="match status" value="1"/>
</dbReference>
<dbReference type="STRING" id="2004952.A0A2C5YA37"/>
<keyword evidence="4 6" id="KW-1133">Transmembrane helix</keyword>
<dbReference type="PANTHER" id="PTHR23506">
    <property type="entry name" value="GH10249P"/>
    <property type="match status" value="1"/>
</dbReference>
<dbReference type="AlphaFoldDB" id="A0A2C5YA37"/>
<evidence type="ECO:0000313" key="7">
    <source>
        <dbReference type="EMBL" id="PHH64576.1"/>
    </source>
</evidence>